<dbReference type="Pfam" id="PF22725">
    <property type="entry name" value="GFO_IDH_MocA_C3"/>
    <property type="match status" value="1"/>
</dbReference>
<dbReference type="PANTHER" id="PTHR43249:SF1">
    <property type="entry name" value="D-GLUCOSIDE 3-DEHYDROGENASE"/>
    <property type="match status" value="1"/>
</dbReference>
<dbReference type="PATRIC" id="fig|1218567.3.peg.1484"/>
<evidence type="ECO:0000259" key="2">
    <source>
        <dbReference type="Pfam" id="PF22725"/>
    </source>
</evidence>
<evidence type="ECO:0000259" key="1">
    <source>
        <dbReference type="Pfam" id="PF01408"/>
    </source>
</evidence>
<dbReference type="Gene3D" id="3.30.360.10">
    <property type="entry name" value="Dihydrodipicolinate Reductase, domain 2"/>
    <property type="match status" value="1"/>
</dbReference>
<dbReference type="Gene3D" id="3.40.50.720">
    <property type="entry name" value="NAD(P)-binding Rossmann-like Domain"/>
    <property type="match status" value="1"/>
</dbReference>
<dbReference type="AlphaFoldDB" id="M6C959"/>
<dbReference type="Proteomes" id="UP000011873">
    <property type="component" value="Unassembled WGS sequence"/>
</dbReference>
<dbReference type="GO" id="GO:0000166">
    <property type="term" value="F:nucleotide binding"/>
    <property type="evidence" value="ECO:0007669"/>
    <property type="project" value="InterPro"/>
</dbReference>
<proteinExistence type="predicted"/>
<evidence type="ECO:0000313" key="4">
    <source>
        <dbReference type="Proteomes" id="UP000011873"/>
    </source>
</evidence>
<dbReference type="InterPro" id="IPR055170">
    <property type="entry name" value="GFO_IDH_MocA-like_dom"/>
</dbReference>
<comment type="caution">
    <text evidence="3">The sequence shown here is derived from an EMBL/GenBank/DDBJ whole genome shotgun (WGS) entry which is preliminary data.</text>
</comment>
<dbReference type="InterPro" id="IPR052515">
    <property type="entry name" value="Gfo/Idh/MocA_Oxidoreductase"/>
</dbReference>
<dbReference type="EMBL" id="ANMU01000060">
    <property type="protein sequence ID" value="EMJ82790.1"/>
    <property type="molecule type" value="Genomic_DNA"/>
</dbReference>
<dbReference type="SUPFAM" id="SSF55347">
    <property type="entry name" value="Glyceraldehyde-3-phosphate dehydrogenase-like, C-terminal domain"/>
    <property type="match status" value="1"/>
</dbReference>
<sequence>MSMKKLKVGIAGYGVVGKRRHQYIKQNPNLMVTAICDKSLQDERNAFDNLNIYQKFQDLIQKEELDILLVCLTNDVAAEATILGLKNGLHVFCEKPPGRNVQEISEVREVERQFPTLKLKYGFNHRYHDSIREALKIVSSGKMGKVVNIRGIYGKSAIVNVADGWRANREIAGGGILLDQGIHMVDLIRLFAGEMNEIKSYVSNSYWNLDVEDNAFALMKSESGVIVQFQSTATEWRHRFNLQINMGEGSLVLSGILSGSKSYGQETLTIYPKDLESGGNPRMETINYLEDNSWRDEINEFTEHILKDEPIRTGSSLDAYQTMKLVYQIYHADPVWRERYQIEF</sequence>
<organism evidence="3 4">
    <name type="scientific">Leptospira borgpetersenii serovar Hardjo-bovis str. Sponselee</name>
    <dbReference type="NCBI Taxonomy" id="1303729"/>
    <lineage>
        <taxon>Bacteria</taxon>
        <taxon>Pseudomonadati</taxon>
        <taxon>Spirochaetota</taxon>
        <taxon>Spirochaetia</taxon>
        <taxon>Leptospirales</taxon>
        <taxon>Leptospiraceae</taxon>
        <taxon>Leptospira</taxon>
    </lineage>
</organism>
<reference evidence="3 4" key="1">
    <citation type="submission" date="2013-01" db="EMBL/GenBank/DDBJ databases">
        <authorList>
            <person name="Harkins D.M."/>
            <person name="Durkin A.S."/>
            <person name="Brinkac L.M."/>
            <person name="Haft D.H."/>
            <person name="Selengut J.D."/>
            <person name="Sanka R."/>
            <person name="DePew J."/>
            <person name="Purushe J."/>
            <person name="Galloway R.L."/>
            <person name="Vinetz J.M."/>
            <person name="Sutton G.G."/>
            <person name="Nierman W.C."/>
            <person name="Fouts D.E."/>
        </authorList>
    </citation>
    <scope>NUCLEOTIDE SEQUENCE [LARGE SCALE GENOMIC DNA]</scope>
    <source>
        <strain evidence="3 4">Sponselee CDC</strain>
    </source>
</reference>
<gene>
    <name evidence="3" type="ORF">LEP1GSC016_2509</name>
</gene>
<name>M6C959_LEPBO</name>
<dbReference type="Pfam" id="PF01408">
    <property type="entry name" value="GFO_IDH_MocA"/>
    <property type="match status" value="1"/>
</dbReference>
<dbReference type="PANTHER" id="PTHR43249">
    <property type="entry name" value="UDP-N-ACETYL-2-AMINO-2-DEOXY-D-GLUCURONATE OXIDASE"/>
    <property type="match status" value="1"/>
</dbReference>
<dbReference type="SUPFAM" id="SSF51735">
    <property type="entry name" value="NAD(P)-binding Rossmann-fold domains"/>
    <property type="match status" value="1"/>
</dbReference>
<accession>M6C959</accession>
<feature type="domain" description="Gfo/Idh/MocA-like oxidoreductase N-terminal" evidence="1">
    <location>
        <begin position="6"/>
        <end position="112"/>
    </location>
</feature>
<evidence type="ECO:0000313" key="3">
    <source>
        <dbReference type="EMBL" id="EMJ82790.1"/>
    </source>
</evidence>
<feature type="domain" description="GFO/IDH/MocA-like oxidoreductase" evidence="2">
    <location>
        <begin position="132"/>
        <end position="251"/>
    </location>
</feature>
<dbReference type="InterPro" id="IPR036291">
    <property type="entry name" value="NAD(P)-bd_dom_sf"/>
</dbReference>
<protein>
    <submittedName>
        <fullName evidence="3">Oxidoreductase, NAD-binding domain protein</fullName>
    </submittedName>
</protein>
<dbReference type="InterPro" id="IPR000683">
    <property type="entry name" value="Gfo/Idh/MocA-like_OxRdtase_N"/>
</dbReference>